<reference evidence="2" key="1">
    <citation type="submission" date="2020-10" db="EMBL/GenBank/DDBJ databases">
        <authorList>
            <person name="Han B."/>
            <person name="Lu T."/>
            <person name="Zhao Q."/>
            <person name="Huang X."/>
            <person name="Zhao Y."/>
        </authorList>
    </citation>
    <scope>NUCLEOTIDE SEQUENCE</scope>
</reference>
<proteinExistence type="predicted"/>
<dbReference type="Proteomes" id="UP000604825">
    <property type="component" value="Unassembled WGS sequence"/>
</dbReference>
<accession>A0A811RM85</accession>
<evidence type="ECO:0000313" key="2">
    <source>
        <dbReference type="EMBL" id="CAD6271003.1"/>
    </source>
</evidence>
<organism evidence="2 3">
    <name type="scientific">Miscanthus lutarioriparius</name>
    <dbReference type="NCBI Taxonomy" id="422564"/>
    <lineage>
        <taxon>Eukaryota</taxon>
        <taxon>Viridiplantae</taxon>
        <taxon>Streptophyta</taxon>
        <taxon>Embryophyta</taxon>
        <taxon>Tracheophyta</taxon>
        <taxon>Spermatophyta</taxon>
        <taxon>Magnoliopsida</taxon>
        <taxon>Liliopsida</taxon>
        <taxon>Poales</taxon>
        <taxon>Poaceae</taxon>
        <taxon>PACMAD clade</taxon>
        <taxon>Panicoideae</taxon>
        <taxon>Andropogonodae</taxon>
        <taxon>Andropogoneae</taxon>
        <taxon>Saccharinae</taxon>
        <taxon>Miscanthus</taxon>
    </lineage>
</organism>
<dbReference type="InterPro" id="IPR056018">
    <property type="entry name" value="DUF7597"/>
</dbReference>
<name>A0A811RM85_9POAL</name>
<evidence type="ECO:0000259" key="1">
    <source>
        <dbReference type="Pfam" id="PF24530"/>
    </source>
</evidence>
<evidence type="ECO:0000313" key="3">
    <source>
        <dbReference type="Proteomes" id="UP000604825"/>
    </source>
</evidence>
<dbReference type="PANTHER" id="PTHR33075:SF7">
    <property type="entry name" value="OS02G0303350 PROTEIN"/>
    <property type="match status" value="1"/>
</dbReference>
<dbReference type="Pfam" id="PF24530">
    <property type="entry name" value="DUF7597"/>
    <property type="match status" value="1"/>
</dbReference>
<keyword evidence="3" id="KW-1185">Reference proteome</keyword>
<dbReference type="PANTHER" id="PTHR33075">
    <property type="entry name" value="OS02G0499800 PROTEIN"/>
    <property type="match status" value="1"/>
</dbReference>
<gene>
    <name evidence="2" type="ORF">NCGR_LOCUS54290</name>
</gene>
<protein>
    <recommendedName>
        <fullName evidence="1">DUF7597 domain-containing protein</fullName>
    </recommendedName>
</protein>
<dbReference type="AlphaFoldDB" id="A0A811RM85"/>
<feature type="domain" description="DUF7597" evidence="1">
    <location>
        <begin position="14"/>
        <end position="109"/>
    </location>
</feature>
<comment type="caution">
    <text evidence="2">The sequence shown here is derived from an EMBL/GenBank/DDBJ whole genome shotgun (WGS) entry which is preliminary data.</text>
</comment>
<dbReference type="EMBL" id="CAJGYO010000016">
    <property type="protein sequence ID" value="CAD6271003.1"/>
    <property type="molecule type" value="Genomic_DNA"/>
</dbReference>
<sequence>MHLEHVENQQFMIRAVASSRPLPRHEDWAIATIHLIPGNVLNFNAVSEVLDDLFADVTRVQTRVIQRTHLSQALVRFERVYDMDSLIANSPHQFDNVAISFVWHNQGRN</sequence>